<evidence type="ECO:0000256" key="1">
    <source>
        <dbReference type="SAM" id="MobiDB-lite"/>
    </source>
</evidence>
<feature type="compositionally biased region" description="Polar residues" evidence="1">
    <location>
        <begin position="26"/>
        <end position="39"/>
    </location>
</feature>
<evidence type="ECO:0000256" key="2">
    <source>
        <dbReference type="SAM" id="SignalP"/>
    </source>
</evidence>
<dbReference type="RefSeq" id="WP_235118260.1">
    <property type="nucleotide sequence ID" value="NZ_CP090978.1"/>
</dbReference>
<proteinExistence type="predicted"/>
<gene>
    <name evidence="3" type="ORF">L0M14_19435</name>
</gene>
<evidence type="ECO:0000313" key="3">
    <source>
        <dbReference type="EMBL" id="UJF31915.1"/>
    </source>
</evidence>
<dbReference type="Gene3D" id="3.40.190.10">
    <property type="entry name" value="Periplasmic binding protein-like II"/>
    <property type="match status" value="1"/>
</dbReference>
<accession>A0ABY3SFQ0</accession>
<sequence length="126" mass="13596">MKSGALSCAALLFAAVTLLSACSGASSANKVTRPSIVTDSSKKQTESAEPVTLTIRHTQVKDTQKKRLIMLQDVVKATEAEVPGLTITLDGVEDKVNRFEKLRSEMAAGNPRKFLTCSEEQIRGIM</sequence>
<keyword evidence="4" id="KW-1185">Reference proteome</keyword>
<dbReference type="PROSITE" id="PS51257">
    <property type="entry name" value="PROKAR_LIPOPROTEIN"/>
    <property type="match status" value="1"/>
</dbReference>
<dbReference type="Proteomes" id="UP001649230">
    <property type="component" value="Chromosome"/>
</dbReference>
<keyword evidence="2" id="KW-0732">Signal</keyword>
<feature type="region of interest" description="Disordered" evidence="1">
    <location>
        <begin position="26"/>
        <end position="50"/>
    </location>
</feature>
<name>A0ABY3SFQ0_9BACL</name>
<organism evidence="3 4">
    <name type="scientific">Paenibacillus hexagrammi</name>
    <dbReference type="NCBI Taxonomy" id="2908839"/>
    <lineage>
        <taxon>Bacteria</taxon>
        <taxon>Bacillati</taxon>
        <taxon>Bacillota</taxon>
        <taxon>Bacilli</taxon>
        <taxon>Bacillales</taxon>
        <taxon>Paenibacillaceae</taxon>
        <taxon>Paenibacillus</taxon>
    </lineage>
</organism>
<feature type="signal peptide" evidence="2">
    <location>
        <begin position="1"/>
        <end position="21"/>
    </location>
</feature>
<feature type="chain" id="PRO_5045070774" description="Lipoprotein" evidence="2">
    <location>
        <begin position="22"/>
        <end position="126"/>
    </location>
</feature>
<evidence type="ECO:0008006" key="5">
    <source>
        <dbReference type="Google" id="ProtNLM"/>
    </source>
</evidence>
<dbReference type="EMBL" id="CP090978">
    <property type="protein sequence ID" value="UJF31915.1"/>
    <property type="molecule type" value="Genomic_DNA"/>
</dbReference>
<evidence type="ECO:0000313" key="4">
    <source>
        <dbReference type="Proteomes" id="UP001649230"/>
    </source>
</evidence>
<protein>
    <recommendedName>
        <fullName evidence="5">Lipoprotein</fullName>
    </recommendedName>
</protein>
<reference evidence="3 4" key="1">
    <citation type="journal article" date="2024" name="Int. J. Syst. Evol. Microbiol.">
        <title>Paenibacillus hexagrammi sp. nov., a novel bacterium isolated from the gut content of Hexagrammos agrammus.</title>
        <authorList>
            <person name="Jung H.K."/>
            <person name="Kim D.G."/>
            <person name="Zin H."/>
            <person name="Park J."/>
            <person name="Jung H."/>
            <person name="Kim Y.O."/>
            <person name="Kong H.J."/>
            <person name="Kim J.W."/>
            <person name="Kim Y.S."/>
        </authorList>
    </citation>
    <scope>NUCLEOTIDE SEQUENCE [LARGE SCALE GENOMIC DNA]</scope>
    <source>
        <strain evidence="3 4">YPD9-1</strain>
    </source>
</reference>